<dbReference type="Proteomes" id="UP000192783">
    <property type="component" value="Unassembled WGS sequence"/>
</dbReference>
<evidence type="ECO:0000313" key="2">
    <source>
        <dbReference type="Proteomes" id="UP000192783"/>
    </source>
</evidence>
<dbReference type="SUPFAM" id="SSF158446">
    <property type="entry name" value="IVS-encoded protein-like"/>
    <property type="match status" value="1"/>
</dbReference>
<sequence>MASIEKFEDIEAWQKARELTREIYRITNQGAFARDFGLRDQIRRAAVSIMSNIAEGFGRGGNKEFIQFLSTAKGSAAELQAQLYVALDAEYITIEQFRQLYDLAQSSGKLTGGFIRYLQKSDHKGVKFS</sequence>
<dbReference type="InterPro" id="IPR012657">
    <property type="entry name" value="23S_rRNA-intervening_sequence"/>
</dbReference>
<dbReference type="NCBIfam" id="TIGR02436">
    <property type="entry name" value="four helix bundle protein"/>
    <property type="match status" value="1"/>
</dbReference>
<dbReference type="AlphaFoldDB" id="A0A1W1XIU6"/>
<dbReference type="EMBL" id="FWXF01000008">
    <property type="protein sequence ID" value="SMC23757.1"/>
    <property type="molecule type" value="Genomic_DNA"/>
</dbReference>
<protein>
    <submittedName>
        <fullName evidence="1">Four helix bundle protein</fullName>
    </submittedName>
</protein>
<dbReference type="Gene3D" id="1.20.1440.60">
    <property type="entry name" value="23S rRNA-intervening sequence"/>
    <property type="match status" value="1"/>
</dbReference>
<accession>A0A1W1XIU6</accession>
<reference evidence="1 2" key="1">
    <citation type="submission" date="2017-04" db="EMBL/GenBank/DDBJ databases">
        <authorList>
            <person name="Afonso C.L."/>
            <person name="Miller P.J."/>
            <person name="Scott M.A."/>
            <person name="Spackman E."/>
            <person name="Goraichik I."/>
            <person name="Dimitrov K.M."/>
            <person name="Suarez D.L."/>
            <person name="Swayne D.E."/>
        </authorList>
    </citation>
    <scope>NUCLEOTIDE SEQUENCE [LARGE SCALE GENOMIC DNA]</scope>
    <source>
        <strain evidence="1 2">DSM 13146</strain>
    </source>
</reference>
<dbReference type="OrthoDB" id="9800370at2"/>
<proteinExistence type="predicted"/>
<organism evidence="1 2">
    <name type="scientific">Desulfacinum hydrothermale DSM 13146</name>
    <dbReference type="NCBI Taxonomy" id="1121390"/>
    <lineage>
        <taxon>Bacteria</taxon>
        <taxon>Pseudomonadati</taxon>
        <taxon>Thermodesulfobacteriota</taxon>
        <taxon>Syntrophobacteria</taxon>
        <taxon>Syntrophobacterales</taxon>
        <taxon>Syntrophobacteraceae</taxon>
        <taxon>Desulfacinum</taxon>
    </lineage>
</organism>
<gene>
    <name evidence="1" type="ORF">SAMN02746041_01837</name>
</gene>
<dbReference type="InterPro" id="IPR036583">
    <property type="entry name" value="23S_rRNA_IVS_sf"/>
</dbReference>
<dbReference type="STRING" id="1121390.SAMN02746041_01837"/>
<dbReference type="Pfam" id="PF05635">
    <property type="entry name" value="23S_rRNA_IVP"/>
    <property type="match status" value="1"/>
</dbReference>
<dbReference type="CDD" id="cd16377">
    <property type="entry name" value="23S_rRNA_IVP_like"/>
    <property type="match status" value="1"/>
</dbReference>
<dbReference type="PANTHER" id="PTHR38471">
    <property type="entry name" value="FOUR HELIX BUNDLE PROTEIN"/>
    <property type="match status" value="1"/>
</dbReference>
<dbReference type="RefSeq" id="WP_084057576.1">
    <property type="nucleotide sequence ID" value="NZ_FWXF01000008.1"/>
</dbReference>
<name>A0A1W1XIU6_9BACT</name>
<evidence type="ECO:0000313" key="1">
    <source>
        <dbReference type="EMBL" id="SMC23757.1"/>
    </source>
</evidence>
<keyword evidence="2" id="KW-1185">Reference proteome</keyword>
<dbReference type="PANTHER" id="PTHR38471:SF2">
    <property type="entry name" value="FOUR HELIX BUNDLE PROTEIN"/>
    <property type="match status" value="1"/>
</dbReference>